<evidence type="ECO:0000313" key="3">
    <source>
        <dbReference type="Proteomes" id="UP000235388"/>
    </source>
</evidence>
<dbReference type="Proteomes" id="UP000235388">
    <property type="component" value="Unassembled WGS sequence"/>
</dbReference>
<name>A0A2N5TK46_9BASI</name>
<gene>
    <name evidence="2" type="ORF">PCANC_23234</name>
</gene>
<comment type="caution">
    <text evidence="2">The sequence shown here is derived from an EMBL/GenBank/DDBJ whole genome shotgun (WGS) entry which is preliminary data.</text>
</comment>
<dbReference type="EMBL" id="PGCJ01000584">
    <property type="protein sequence ID" value="PLW25834.1"/>
    <property type="molecule type" value="Genomic_DNA"/>
</dbReference>
<accession>A0A2N5TK46</accession>
<dbReference type="PANTHER" id="PTHR33129">
    <property type="entry name" value="PROTEIN KINASE DOMAIN-CONTAINING PROTEIN-RELATED"/>
    <property type="match status" value="1"/>
</dbReference>
<dbReference type="STRING" id="200324.A0A2N5TK46"/>
<protein>
    <submittedName>
        <fullName evidence="2">Uncharacterized protein</fullName>
    </submittedName>
</protein>
<evidence type="ECO:0000313" key="2">
    <source>
        <dbReference type="EMBL" id="PLW25834.1"/>
    </source>
</evidence>
<dbReference type="InterPro" id="IPR052980">
    <property type="entry name" value="Crinkler_effector"/>
</dbReference>
<sequence length="252" mass="28249">MQGQPHPRSYKKISSSLVTSRTRQDSNSRVFLRDFNTSDITLHTTEDADPLTVDLHLQQIASQLACCSALATPLIVKVKLDVADEQILRFWDNLTKANLVTEEAEGEKMEYLNLHQSFVLGKQGLGDRFLVRPIYKELYERIEAGHFTKWIVTGTPGIGKTFFSAYYMWIAARAQKTVVWQPFPSAGSPFYLMTPGAVEGLMANSTELRNALANPQTVYIVDGQAPTSCGAWTLLVTSPQQDHYKHHSKEAN</sequence>
<organism evidence="2 3">
    <name type="scientific">Puccinia coronata f. sp. avenae</name>
    <dbReference type="NCBI Taxonomy" id="200324"/>
    <lineage>
        <taxon>Eukaryota</taxon>
        <taxon>Fungi</taxon>
        <taxon>Dikarya</taxon>
        <taxon>Basidiomycota</taxon>
        <taxon>Pucciniomycotina</taxon>
        <taxon>Pucciniomycetes</taxon>
        <taxon>Pucciniales</taxon>
        <taxon>Pucciniaceae</taxon>
        <taxon>Puccinia</taxon>
    </lineage>
</organism>
<evidence type="ECO:0000256" key="1">
    <source>
        <dbReference type="SAM" id="MobiDB-lite"/>
    </source>
</evidence>
<feature type="compositionally biased region" description="Polar residues" evidence="1">
    <location>
        <begin position="12"/>
        <end position="21"/>
    </location>
</feature>
<dbReference type="OrthoDB" id="2495627at2759"/>
<proteinExistence type="predicted"/>
<keyword evidence="3" id="KW-1185">Reference proteome</keyword>
<feature type="region of interest" description="Disordered" evidence="1">
    <location>
        <begin position="1"/>
        <end position="21"/>
    </location>
</feature>
<dbReference type="AlphaFoldDB" id="A0A2N5TK46"/>
<reference evidence="2 3" key="1">
    <citation type="submission" date="2017-11" db="EMBL/GenBank/DDBJ databases">
        <title>De novo assembly and phasing of dikaryotic genomes from two isolates of Puccinia coronata f. sp. avenae, the causal agent of oat crown rust.</title>
        <authorList>
            <person name="Miller M.E."/>
            <person name="Zhang Y."/>
            <person name="Omidvar V."/>
            <person name="Sperschneider J."/>
            <person name="Schwessinger B."/>
            <person name="Raley C."/>
            <person name="Palmer J.M."/>
            <person name="Garnica D."/>
            <person name="Upadhyaya N."/>
            <person name="Rathjen J."/>
            <person name="Taylor J.M."/>
            <person name="Park R.F."/>
            <person name="Dodds P.N."/>
            <person name="Hirsch C.D."/>
            <person name="Kianian S.F."/>
            <person name="Figueroa M."/>
        </authorList>
    </citation>
    <scope>NUCLEOTIDE SEQUENCE [LARGE SCALE GENOMIC DNA]</scope>
    <source>
        <strain evidence="2">12NC29</strain>
    </source>
</reference>
<dbReference type="PANTHER" id="PTHR33129:SF1">
    <property type="entry name" value="ATP-BINDING PROTEIN"/>
    <property type="match status" value="1"/>
</dbReference>